<dbReference type="GeneID" id="91428350"/>
<keyword evidence="3" id="KW-0812">Transmembrane</keyword>
<feature type="region of interest" description="Disordered" evidence="2">
    <location>
        <begin position="88"/>
        <end position="109"/>
    </location>
</feature>
<dbReference type="RefSeq" id="WP_067239409.1">
    <property type="nucleotide sequence ID" value="NZ_KQ948560.1"/>
</dbReference>
<reference evidence="4 5" key="1">
    <citation type="submission" date="2015-10" db="EMBL/GenBank/DDBJ databases">
        <title>Draft genome sequence of Streptomyces longwoodensis DSM 41677, type strain for the species Streptomyces longwoodensis.</title>
        <authorList>
            <person name="Ruckert C."/>
            <person name="Winkler A."/>
            <person name="Kalinowski J."/>
            <person name="Kampfer P."/>
            <person name="Glaeser S."/>
        </authorList>
    </citation>
    <scope>NUCLEOTIDE SEQUENCE [LARGE SCALE GENOMIC DNA]</scope>
    <source>
        <strain evidence="4 5">DSM 41677</strain>
    </source>
</reference>
<proteinExistence type="predicted"/>
<comment type="caution">
    <text evidence="4">The sequence shown here is derived from an EMBL/GenBank/DDBJ whole genome shotgun (WGS) entry which is preliminary data.</text>
</comment>
<dbReference type="AlphaFoldDB" id="A0A101QRL8"/>
<gene>
    <name evidence="4" type="ORF">AQJ30_27645</name>
</gene>
<dbReference type="Proteomes" id="UP000053271">
    <property type="component" value="Unassembled WGS sequence"/>
</dbReference>
<keyword evidence="3" id="KW-0472">Membrane</keyword>
<evidence type="ECO:0000256" key="2">
    <source>
        <dbReference type="SAM" id="MobiDB-lite"/>
    </source>
</evidence>
<protein>
    <submittedName>
        <fullName evidence="4">Uncharacterized protein</fullName>
    </submittedName>
</protein>
<dbReference type="EMBL" id="LMWS01000035">
    <property type="protein sequence ID" value="KUN34845.1"/>
    <property type="molecule type" value="Genomic_DNA"/>
</dbReference>
<evidence type="ECO:0000256" key="1">
    <source>
        <dbReference type="SAM" id="Coils"/>
    </source>
</evidence>
<evidence type="ECO:0000313" key="4">
    <source>
        <dbReference type="EMBL" id="KUN34845.1"/>
    </source>
</evidence>
<feature type="coiled-coil region" evidence="1">
    <location>
        <begin position="45"/>
        <end position="72"/>
    </location>
</feature>
<dbReference type="STRING" id="68231.AQJ30_27645"/>
<keyword evidence="3" id="KW-1133">Transmembrane helix</keyword>
<evidence type="ECO:0000313" key="5">
    <source>
        <dbReference type="Proteomes" id="UP000053271"/>
    </source>
</evidence>
<name>A0A101QRL8_9ACTN</name>
<feature type="transmembrane region" description="Helical" evidence="3">
    <location>
        <begin position="6"/>
        <end position="25"/>
    </location>
</feature>
<evidence type="ECO:0000256" key="3">
    <source>
        <dbReference type="SAM" id="Phobius"/>
    </source>
</evidence>
<accession>A0A101QRL8</accession>
<feature type="compositionally biased region" description="Basic and acidic residues" evidence="2">
    <location>
        <begin position="99"/>
        <end position="109"/>
    </location>
</feature>
<sequence length="109" mass="12027">MNGWLSLAGGAVTVLGVIVTGYFTYRGGRAAASIQAEPSQRQADLAAFREIRDDMQKDIDELKAEARSLRSLVRSFAVYVGELTAQMREARLEPPPPPDRIDEYNRTGV</sequence>
<organism evidence="4 5">
    <name type="scientific">Streptomyces longwoodensis</name>
    <dbReference type="NCBI Taxonomy" id="68231"/>
    <lineage>
        <taxon>Bacteria</taxon>
        <taxon>Bacillati</taxon>
        <taxon>Actinomycetota</taxon>
        <taxon>Actinomycetes</taxon>
        <taxon>Kitasatosporales</taxon>
        <taxon>Streptomycetaceae</taxon>
        <taxon>Streptomyces</taxon>
    </lineage>
</organism>
<keyword evidence="1" id="KW-0175">Coiled coil</keyword>
<keyword evidence="5" id="KW-1185">Reference proteome</keyword>